<keyword evidence="4" id="KW-1185">Reference proteome</keyword>
<feature type="transmembrane region" description="Helical" evidence="2">
    <location>
        <begin position="366"/>
        <end position="386"/>
    </location>
</feature>
<dbReference type="AlphaFoldDB" id="A0AAQ4DUS8"/>
<dbReference type="EMBL" id="JARKHS020026559">
    <property type="protein sequence ID" value="KAK8766218.1"/>
    <property type="molecule type" value="Genomic_DNA"/>
</dbReference>
<feature type="region of interest" description="Disordered" evidence="1">
    <location>
        <begin position="81"/>
        <end position="132"/>
    </location>
</feature>
<evidence type="ECO:0000313" key="4">
    <source>
        <dbReference type="Proteomes" id="UP001321473"/>
    </source>
</evidence>
<comment type="caution">
    <text evidence="3">The sequence shown here is derived from an EMBL/GenBank/DDBJ whole genome shotgun (WGS) entry which is preliminary data.</text>
</comment>
<accession>A0AAQ4DUS8</accession>
<keyword evidence="2" id="KW-0472">Membrane</keyword>
<feature type="compositionally biased region" description="Basic residues" evidence="1">
    <location>
        <begin position="89"/>
        <end position="116"/>
    </location>
</feature>
<feature type="region of interest" description="Disordered" evidence="1">
    <location>
        <begin position="1"/>
        <end position="22"/>
    </location>
</feature>
<keyword evidence="2" id="KW-0812">Transmembrane</keyword>
<protein>
    <submittedName>
        <fullName evidence="3">Uncharacterized protein</fullName>
    </submittedName>
</protein>
<reference evidence="3 4" key="1">
    <citation type="journal article" date="2023" name="Arcadia Sci">
        <title>De novo assembly of a long-read Amblyomma americanum tick genome.</title>
        <authorList>
            <person name="Chou S."/>
            <person name="Poskanzer K.E."/>
            <person name="Rollins M."/>
            <person name="Thuy-Boun P.S."/>
        </authorList>
    </citation>
    <scope>NUCLEOTIDE SEQUENCE [LARGE SCALE GENOMIC DNA]</scope>
    <source>
        <strain evidence="3">F_SG_1</strain>
        <tissue evidence="3">Salivary glands</tissue>
    </source>
</reference>
<proteinExistence type="predicted"/>
<keyword evidence="2" id="KW-1133">Transmembrane helix</keyword>
<evidence type="ECO:0000256" key="2">
    <source>
        <dbReference type="SAM" id="Phobius"/>
    </source>
</evidence>
<dbReference type="Proteomes" id="UP001321473">
    <property type="component" value="Unassembled WGS sequence"/>
</dbReference>
<evidence type="ECO:0000313" key="3">
    <source>
        <dbReference type="EMBL" id="KAK8766218.1"/>
    </source>
</evidence>
<name>A0AAQ4DUS8_AMBAM</name>
<evidence type="ECO:0000256" key="1">
    <source>
        <dbReference type="SAM" id="MobiDB-lite"/>
    </source>
</evidence>
<gene>
    <name evidence="3" type="ORF">V5799_007001</name>
</gene>
<sequence length="403" mass="43925">MAYLHSAAKKNGATNRQGMPMTYSERPTEIGYCAELSNDAYGWSEKFSHRPPSKRDTYDDYGDYFLSEVCEARRYDEFEEGSDDSIYRSARKRSSSKRRHRQGKRGSASTKRKKGSATKSSSDQKSGSRRLKKVASGWTELFSTISEQPTMEEAEQERHSFLKCLDINNTSTLTLLQAPGAAAASSSGAMFPVPPTSGACSSKEVFALCPLEPMPECGVHPEASITTSVKNELVDSGSDLSYGNRHSAEQVRSLDAVNGREVVPACGNLSGGPSAFLCSELLPTLWFEREEQAGHDILTELSTIPLCFNNGGTAEVPVETPLVKNPHGPYIKLPGKKIGRGLPRPPTAYKKLVEVDRMMHPDRGCALVLAVGLLIAVFIVASSFLARGRLPWGLLSPGRPENS</sequence>
<organism evidence="3 4">
    <name type="scientific">Amblyomma americanum</name>
    <name type="common">Lone star tick</name>
    <dbReference type="NCBI Taxonomy" id="6943"/>
    <lineage>
        <taxon>Eukaryota</taxon>
        <taxon>Metazoa</taxon>
        <taxon>Ecdysozoa</taxon>
        <taxon>Arthropoda</taxon>
        <taxon>Chelicerata</taxon>
        <taxon>Arachnida</taxon>
        <taxon>Acari</taxon>
        <taxon>Parasitiformes</taxon>
        <taxon>Ixodida</taxon>
        <taxon>Ixodoidea</taxon>
        <taxon>Ixodidae</taxon>
        <taxon>Amblyomminae</taxon>
        <taxon>Amblyomma</taxon>
    </lineage>
</organism>